<dbReference type="Proteomes" id="UP000264036">
    <property type="component" value="Unassembled WGS sequence"/>
</dbReference>
<reference evidence="5 6" key="1">
    <citation type="journal article" date="2018" name="Nat. Biotechnol.">
        <title>A standardized bacterial taxonomy based on genome phylogeny substantially revises the tree of life.</title>
        <authorList>
            <person name="Parks D.H."/>
            <person name="Chuvochina M."/>
            <person name="Waite D.W."/>
            <person name="Rinke C."/>
            <person name="Skarshewski A."/>
            <person name="Chaumeil P.A."/>
            <person name="Hugenholtz P."/>
        </authorList>
    </citation>
    <scope>NUCLEOTIDE SEQUENCE [LARGE SCALE GENOMIC DNA]</scope>
    <source>
        <strain evidence="5">UBA10707</strain>
    </source>
</reference>
<feature type="compositionally biased region" description="Polar residues" evidence="4">
    <location>
        <begin position="82"/>
        <end position="95"/>
    </location>
</feature>
<dbReference type="AlphaFoldDB" id="A0A356LBF7"/>
<dbReference type="PANTHER" id="PTHR33505">
    <property type="entry name" value="ZGC:162634"/>
    <property type="match status" value="1"/>
</dbReference>
<dbReference type="GO" id="GO:0005829">
    <property type="term" value="C:cytosol"/>
    <property type="evidence" value="ECO:0007669"/>
    <property type="project" value="TreeGrafter"/>
</dbReference>
<evidence type="ECO:0000313" key="5">
    <source>
        <dbReference type="EMBL" id="HBP27845.1"/>
    </source>
</evidence>
<evidence type="ECO:0000256" key="1">
    <source>
        <dbReference type="ARBA" id="ARBA00061313"/>
    </source>
</evidence>
<evidence type="ECO:0000313" key="6">
    <source>
        <dbReference type="Proteomes" id="UP000264036"/>
    </source>
</evidence>
<comment type="similarity">
    <text evidence="2">In the C-terminal section; belongs to the UPF0434 family.</text>
</comment>
<dbReference type="Gene3D" id="2.20.25.10">
    <property type="match status" value="1"/>
</dbReference>
<organism evidence="5 6">
    <name type="scientific">Advenella kashmirensis</name>
    <dbReference type="NCBI Taxonomy" id="310575"/>
    <lineage>
        <taxon>Bacteria</taxon>
        <taxon>Pseudomonadati</taxon>
        <taxon>Pseudomonadota</taxon>
        <taxon>Betaproteobacteria</taxon>
        <taxon>Burkholderiales</taxon>
        <taxon>Alcaligenaceae</taxon>
    </lineage>
</organism>
<comment type="caution">
    <text evidence="5">The sequence shown here is derived from an EMBL/GenBank/DDBJ whole genome shotgun (WGS) entry which is preliminary data.</text>
</comment>
<dbReference type="HAMAP" id="MF_01187">
    <property type="entry name" value="UPF0434"/>
    <property type="match status" value="1"/>
</dbReference>
<evidence type="ECO:0000256" key="3">
    <source>
        <dbReference type="HAMAP-Rule" id="MF_01187"/>
    </source>
</evidence>
<comment type="similarity">
    <text evidence="3">Belongs to the UPF0434 family.</text>
</comment>
<comment type="similarity">
    <text evidence="1">In the N-terminal section; belongs to the LpxK family.</text>
</comment>
<gene>
    <name evidence="5" type="ORF">DD666_00325</name>
</gene>
<dbReference type="InterPro" id="IPR005651">
    <property type="entry name" value="Trm112-like"/>
</dbReference>
<sequence length="101" mass="10953">MDTHFLKLLVCPLCNSPLRHDQSEQELICQYDQLAYPIRNGIPIMLKEEARALSQNHGASAATARPQDIRPSESAAEPAPKQTGSKTTAPQSRSATPGGKD</sequence>
<evidence type="ECO:0000256" key="2">
    <source>
        <dbReference type="ARBA" id="ARBA00061381"/>
    </source>
</evidence>
<accession>A0A356LBF7</accession>
<protein>
    <recommendedName>
        <fullName evidence="3">UPF0434 protein DD666_00325</fullName>
    </recommendedName>
</protein>
<dbReference type="Pfam" id="PF03966">
    <property type="entry name" value="Trm112p"/>
    <property type="match status" value="1"/>
</dbReference>
<dbReference type="SUPFAM" id="SSF158997">
    <property type="entry name" value="Trm112p-like"/>
    <property type="match status" value="1"/>
</dbReference>
<dbReference type="PANTHER" id="PTHR33505:SF4">
    <property type="entry name" value="PROTEIN PREY, MITOCHONDRIAL"/>
    <property type="match status" value="1"/>
</dbReference>
<dbReference type="EMBL" id="DOEK01000003">
    <property type="protein sequence ID" value="HBP27845.1"/>
    <property type="molecule type" value="Genomic_DNA"/>
</dbReference>
<feature type="region of interest" description="Disordered" evidence="4">
    <location>
        <begin position="53"/>
        <end position="101"/>
    </location>
</feature>
<proteinExistence type="inferred from homology"/>
<name>A0A356LBF7_9BURK</name>
<dbReference type="FunFam" id="2.20.25.10:FF:000002">
    <property type="entry name" value="UPF0434 protein YcaR"/>
    <property type="match status" value="1"/>
</dbReference>
<evidence type="ECO:0000256" key="4">
    <source>
        <dbReference type="SAM" id="MobiDB-lite"/>
    </source>
</evidence>